<dbReference type="AlphaFoldDB" id="A0A8J3AD62"/>
<dbReference type="InterPro" id="IPR014195">
    <property type="entry name" value="Spore_III_AG"/>
</dbReference>
<accession>A0A8J3AD62</accession>
<evidence type="ECO:0000313" key="3">
    <source>
        <dbReference type="Proteomes" id="UP000626244"/>
    </source>
</evidence>
<evidence type="ECO:0000313" key="2">
    <source>
        <dbReference type="EMBL" id="GGI11318.1"/>
    </source>
</evidence>
<dbReference type="NCBIfam" id="TIGR02830">
    <property type="entry name" value="spore_III_AG"/>
    <property type="match status" value="1"/>
</dbReference>
<name>A0A8J3AD62_9BACI</name>
<comment type="caution">
    <text evidence="2">The sequence shown here is derived from an EMBL/GenBank/DDBJ whole genome shotgun (WGS) entry which is preliminary data.</text>
</comment>
<proteinExistence type="predicted"/>
<keyword evidence="1" id="KW-0472">Membrane</keyword>
<organism evidence="2 3">
    <name type="scientific">Gottfriedia solisilvae</name>
    <dbReference type="NCBI Taxonomy" id="1516104"/>
    <lineage>
        <taxon>Bacteria</taxon>
        <taxon>Bacillati</taxon>
        <taxon>Bacillota</taxon>
        <taxon>Bacilli</taxon>
        <taxon>Bacillales</taxon>
        <taxon>Bacillaceae</taxon>
        <taxon>Gottfriedia</taxon>
    </lineage>
</organism>
<dbReference type="EMBL" id="BMHB01000001">
    <property type="protein sequence ID" value="GGI11318.1"/>
    <property type="molecule type" value="Genomic_DNA"/>
</dbReference>
<reference evidence="3" key="1">
    <citation type="journal article" date="2019" name="Int. J. Syst. Evol. Microbiol.">
        <title>The Global Catalogue of Microorganisms (GCM) 10K type strain sequencing project: providing services to taxonomists for standard genome sequencing and annotation.</title>
        <authorList>
            <consortium name="The Broad Institute Genomics Platform"/>
            <consortium name="The Broad Institute Genome Sequencing Center for Infectious Disease"/>
            <person name="Wu L."/>
            <person name="Ma J."/>
        </authorList>
    </citation>
    <scope>NUCLEOTIDE SEQUENCE [LARGE SCALE GENOMIC DNA]</scope>
    <source>
        <strain evidence="3">CGMCC 1.14993</strain>
    </source>
</reference>
<dbReference type="OrthoDB" id="2381602at2"/>
<keyword evidence="1" id="KW-0812">Transmembrane</keyword>
<evidence type="ECO:0000256" key="1">
    <source>
        <dbReference type="SAM" id="Phobius"/>
    </source>
</evidence>
<keyword evidence="1" id="KW-1133">Transmembrane helix</keyword>
<keyword evidence="3" id="KW-1185">Reference proteome</keyword>
<protein>
    <submittedName>
        <fullName evidence="2">Stage III sporulation protein AG</fullName>
    </submittedName>
</protein>
<dbReference type="RefSeq" id="WP_087998978.1">
    <property type="nucleotide sequence ID" value="NZ_BMHB01000001.1"/>
</dbReference>
<gene>
    <name evidence="2" type="primary">spoIIIAG</name>
    <name evidence="2" type="ORF">GCM10007380_07230</name>
</gene>
<sequence length="229" mass="25328">MKKKIPPIKLADFLKGNKDENTSSDKEHSPFKLTRKYVLALLGLGVCWMIASSLFANSTGKTNSMLSPISTETSASPKNNEEAVETLKLGGEKSSGSINDFENKYEQQLTETLNQMAGVSKVKVEVNVDGSEKNVYQFNRTDRTQQTEEVDKQGGKRNIEDESHETQVVIINDGEKEIPVIVQTEMPDIKGVLIIAKGAENLAVKNMIREAVTRLLDVPSHRVAVLPKK</sequence>
<feature type="transmembrane region" description="Helical" evidence="1">
    <location>
        <begin position="37"/>
        <end position="56"/>
    </location>
</feature>
<dbReference type="Proteomes" id="UP000626244">
    <property type="component" value="Unassembled WGS sequence"/>
</dbReference>